<reference evidence="1" key="2">
    <citation type="submission" date="2020-11" db="EMBL/GenBank/DDBJ databases">
        <authorList>
            <person name="McCartney M.A."/>
            <person name="Auch B."/>
            <person name="Kono T."/>
            <person name="Mallez S."/>
            <person name="Becker A."/>
            <person name="Gohl D.M."/>
            <person name="Silverstein K.A.T."/>
            <person name="Koren S."/>
            <person name="Bechman K.B."/>
            <person name="Herman A."/>
            <person name="Abrahante J.E."/>
            <person name="Garbe J."/>
        </authorList>
    </citation>
    <scope>NUCLEOTIDE SEQUENCE</scope>
    <source>
        <strain evidence="1">Duluth1</strain>
        <tissue evidence="1">Whole animal</tissue>
    </source>
</reference>
<name>A0A9D4QSM0_DREPO</name>
<evidence type="ECO:0000313" key="1">
    <source>
        <dbReference type="EMBL" id="KAH3841934.1"/>
    </source>
</evidence>
<keyword evidence="2" id="KW-1185">Reference proteome</keyword>
<evidence type="ECO:0000313" key="2">
    <source>
        <dbReference type="Proteomes" id="UP000828390"/>
    </source>
</evidence>
<accession>A0A9D4QSM0</accession>
<gene>
    <name evidence="1" type="ORF">DPMN_115421</name>
</gene>
<dbReference type="Proteomes" id="UP000828390">
    <property type="component" value="Unassembled WGS sequence"/>
</dbReference>
<proteinExistence type="predicted"/>
<reference evidence="1" key="1">
    <citation type="journal article" date="2019" name="bioRxiv">
        <title>The Genome of the Zebra Mussel, Dreissena polymorpha: A Resource for Invasive Species Research.</title>
        <authorList>
            <person name="McCartney M.A."/>
            <person name="Auch B."/>
            <person name="Kono T."/>
            <person name="Mallez S."/>
            <person name="Zhang Y."/>
            <person name="Obille A."/>
            <person name="Becker A."/>
            <person name="Abrahante J.E."/>
            <person name="Garbe J."/>
            <person name="Badalamenti J.P."/>
            <person name="Herman A."/>
            <person name="Mangelson H."/>
            <person name="Liachko I."/>
            <person name="Sullivan S."/>
            <person name="Sone E.D."/>
            <person name="Koren S."/>
            <person name="Silverstein K.A.T."/>
            <person name="Beckman K.B."/>
            <person name="Gohl D.M."/>
        </authorList>
    </citation>
    <scope>NUCLEOTIDE SEQUENCE</scope>
    <source>
        <strain evidence="1">Duluth1</strain>
        <tissue evidence="1">Whole animal</tissue>
    </source>
</reference>
<dbReference type="EMBL" id="JAIWYP010000004">
    <property type="protein sequence ID" value="KAH3841934.1"/>
    <property type="molecule type" value="Genomic_DNA"/>
</dbReference>
<comment type="caution">
    <text evidence="1">The sequence shown here is derived from an EMBL/GenBank/DDBJ whole genome shotgun (WGS) entry which is preliminary data.</text>
</comment>
<dbReference type="AlphaFoldDB" id="A0A9D4QSM0"/>
<sequence length="178" mass="20054">MADKIADKRLSVAVSGKLGEEESGTLGDGSTLKSLLLQRDKASIVREQTLFEGFFNQLTNAKKPVSFSDTGEYMKKETNENFVFDTSSEEAETQNNYLVTKSAKSAKKHRLSREQTLFMDEFLKLQAEYSDVLPSMTEETGLTHVSAESLNDIGIKRFSTKHSDMTKIDKFLQETLYD</sequence>
<organism evidence="1 2">
    <name type="scientific">Dreissena polymorpha</name>
    <name type="common">Zebra mussel</name>
    <name type="synonym">Mytilus polymorpha</name>
    <dbReference type="NCBI Taxonomy" id="45954"/>
    <lineage>
        <taxon>Eukaryota</taxon>
        <taxon>Metazoa</taxon>
        <taxon>Spiralia</taxon>
        <taxon>Lophotrochozoa</taxon>
        <taxon>Mollusca</taxon>
        <taxon>Bivalvia</taxon>
        <taxon>Autobranchia</taxon>
        <taxon>Heteroconchia</taxon>
        <taxon>Euheterodonta</taxon>
        <taxon>Imparidentia</taxon>
        <taxon>Neoheterodontei</taxon>
        <taxon>Myida</taxon>
        <taxon>Dreissenoidea</taxon>
        <taxon>Dreissenidae</taxon>
        <taxon>Dreissena</taxon>
    </lineage>
</organism>
<protein>
    <submittedName>
        <fullName evidence="1">Uncharacterized protein</fullName>
    </submittedName>
</protein>